<evidence type="ECO:0000256" key="6">
    <source>
        <dbReference type="ARBA" id="ARBA00023002"/>
    </source>
</evidence>
<reference evidence="14" key="1">
    <citation type="journal article" date="2018" name="Sci. Rep.">
        <title>Lignite coal burning seam in the remote Altai Mountains harbors a hydrogen-driven thermophilic microbial community.</title>
        <authorList>
            <person name="Kadnikov V.V."/>
            <person name="Mardanov A.V."/>
            <person name="Ivasenko D.A."/>
            <person name="Antsiferov D.V."/>
            <person name="Beletsky A.V."/>
            <person name="Karnachuk O.V."/>
            <person name="Ravin N.V."/>
        </authorList>
    </citation>
    <scope>NUCLEOTIDE SEQUENCE [LARGE SCALE GENOMIC DNA]</scope>
</reference>
<dbReference type="GO" id="GO:0016491">
    <property type="term" value="F:oxidoreductase activity"/>
    <property type="evidence" value="ECO:0007669"/>
    <property type="project" value="UniProtKB-KW"/>
</dbReference>
<feature type="transmembrane region" description="Helical" evidence="12">
    <location>
        <begin position="57"/>
        <end position="79"/>
    </location>
</feature>
<evidence type="ECO:0000256" key="8">
    <source>
        <dbReference type="ARBA" id="ARBA00023133"/>
    </source>
</evidence>
<gene>
    <name evidence="13" type="ORF">BSOLF_1401</name>
</gene>
<feature type="transmembrane region" description="Helical" evidence="12">
    <location>
        <begin position="91"/>
        <end position="112"/>
    </location>
</feature>
<dbReference type="InterPro" id="IPR050450">
    <property type="entry name" value="COX15/CtaA_HemeA_synthase"/>
</dbReference>
<evidence type="ECO:0000256" key="12">
    <source>
        <dbReference type="SAM" id="Phobius"/>
    </source>
</evidence>
<evidence type="ECO:0000256" key="10">
    <source>
        <dbReference type="ARBA" id="ARBA00023157"/>
    </source>
</evidence>
<keyword evidence="6" id="KW-0560">Oxidoreductase</keyword>
<keyword evidence="8" id="KW-0350">Heme biosynthesis</keyword>
<feature type="transmembrane region" description="Helical" evidence="12">
    <location>
        <begin position="257"/>
        <end position="277"/>
    </location>
</feature>
<dbReference type="AlphaFoldDB" id="A0A2R6Y4E2"/>
<keyword evidence="7" id="KW-0408">Iron</keyword>
<organism evidence="13 14">
    <name type="scientific">Candidatus Carbonibacillus altaicus</name>
    <dbReference type="NCBI Taxonomy" id="2163959"/>
    <lineage>
        <taxon>Bacteria</taxon>
        <taxon>Bacillati</taxon>
        <taxon>Bacillota</taxon>
        <taxon>Bacilli</taxon>
        <taxon>Bacillales</taxon>
        <taxon>Candidatus Carbonibacillus</taxon>
    </lineage>
</organism>
<evidence type="ECO:0000256" key="3">
    <source>
        <dbReference type="ARBA" id="ARBA00022692"/>
    </source>
</evidence>
<feature type="transmembrane region" description="Helical" evidence="12">
    <location>
        <begin position="283"/>
        <end position="305"/>
    </location>
</feature>
<dbReference type="GO" id="GO:0006784">
    <property type="term" value="P:heme A biosynthetic process"/>
    <property type="evidence" value="ECO:0007669"/>
    <property type="project" value="InterPro"/>
</dbReference>
<feature type="transmembrane region" description="Helical" evidence="12">
    <location>
        <begin position="182"/>
        <end position="200"/>
    </location>
</feature>
<dbReference type="PANTHER" id="PTHR35457:SF1">
    <property type="entry name" value="HEME A SYNTHASE"/>
    <property type="match status" value="1"/>
</dbReference>
<dbReference type="Proteomes" id="UP000244338">
    <property type="component" value="Unassembled WGS sequence"/>
</dbReference>
<evidence type="ECO:0000256" key="9">
    <source>
        <dbReference type="ARBA" id="ARBA00023136"/>
    </source>
</evidence>
<evidence type="ECO:0000256" key="7">
    <source>
        <dbReference type="ARBA" id="ARBA00023004"/>
    </source>
</evidence>
<keyword evidence="5 12" id="KW-1133">Transmembrane helix</keyword>
<comment type="pathway">
    <text evidence="11">Porphyrin-containing compound metabolism.</text>
</comment>
<sequence length="314" mass="34708">MRLVATTVSMIWTFVVLFMGVLVVATDSGRACGFDWPYCQGSLFPNVHDVQQVIEYTHRLLTGLLGFVILGSALLILFWRDRPTALRHTRTLAVMSVVLLVAQALIGGLNVLLGTPKGFTTLDVMVSSLLWISVVTLWGKLYVSRYNATRTPVRVQGSTSSKVQLENMKAHTNASTYKPTRLGQAFLIFFFGDLLLGAFFKHSALAEVLFGLNPERVWLTSLRLGEAVYVVHGVWGVTLFLMVIAWWVKSNTTMRPVLNVIILLLILETIVGMGAVASGLGVWMVAFHTLLATITLGVSTFALVYEDEMKGVRR</sequence>
<proteinExistence type="predicted"/>
<protein>
    <submittedName>
        <fullName evidence="13">Heme A synthase, cytochrome oxidase biogenesis protein Cox15-CtaA</fullName>
    </submittedName>
</protein>
<dbReference type="GO" id="GO:0016020">
    <property type="term" value="C:membrane"/>
    <property type="evidence" value="ECO:0007669"/>
    <property type="project" value="UniProtKB-SubCell"/>
</dbReference>
<dbReference type="InterPro" id="IPR003780">
    <property type="entry name" value="COX15/CtaA_fam"/>
</dbReference>
<evidence type="ECO:0000256" key="11">
    <source>
        <dbReference type="ARBA" id="ARBA00023444"/>
    </source>
</evidence>
<evidence type="ECO:0000313" key="13">
    <source>
        <dbReference type="EMBL" id="PTQ57523.1"/>
    </source>
</evidence>
<comment type="caution">
    <text evidence="13">The sequence shown here is derived from an EMBL/GenBank/DDBJ whole genome shotgun (WGS) entry which is preliminary data.</text>
</comment>
<keyword evidence="3 12" id="KW-0812">Transmembrane</keyword>
<dbReference type="PANTHER" id="PTHR35457">
    <property type="entry name" value="HEME A SYNTHASE"/>
    <property type="match status" value="1"/>
</dbReference>
<evidence type="ECO:0000256" key="1">
    <source>
        <dbReference type="ARBA" id="ARBA00004141"/>
    </source>
</evidence>
<evidence type="ECO:0000313" key="14">
    <source>
        <dbReference type="Proteomes" id="UP000244338"/>
    </source>
</evidence>
<keyword evidence="10" id="KW-1015">Disulfide bond</keyword>
<dbReference type="GO" id="GO:0046872">
    <property type="term" value="F:metal ion binding"/>
    <property type="evidence" value="ECO:0007669"/>
    <property type="project" value="UniProtKB-KW"/>
</dbReference>
<keyword evidence="9 12" id="KW-0472">Membrane</keyword>
<feature type="transmembrane region" description="Helical" evidence="12">
    <location>
        <begin position="124"/>
        <end position="143"/>
    </location>
</feature>
<name>A0A2R6Y4E2_9BACL</name>
<keyword evidence="2" id="KW-1003">Cell membrane</keyword>
<keyword evidence="4" id="KW-0479">Metal-binding</keyword>
<evidence type="ECO:0000256" key="5">
    <source>
        <dbReference type="ARBA" id="ARBA00022989"/>
    </source>
</evidence>
<dbReference type="EMBL" id="PEBX01000006">
    <property type="protein sequence ID" value="PTQ57523.1"/>
    <property type="molecule type" value="Genomic_DNA"/>
</dbReference>
<evidence type="ECO:0000256" key="2">
    <source>
        <dbReference type="ARBA" id="ARBA00022475"/>
    </source>
</evidence>
<accession>A0A2R6Y4E2</accession>
<comment type="subcellular location">
    <subcellularLocation>
        <location evidence="1">Membrane</location>
        <topology evidence="1">Multi-pass membrane protein</topology>
    </subcellularLocation>
</comment>
<feature type="transmembrane region" description="Helical" evidence="12">
    <location>
        <begin position="227"/>
        <end position="248"/>
    </location>
</feature>
<dbReference type="Pfam" id="PF02628">
    <property type="entry name" value="COX15-CtaA"/>
    <property type="match status" value="1"/>
</dbReference>
<evidence type="ECO:0000256" key="4">
    <source>
        <dbReference type="ARBA" id="ARBA00022723"/>
    </source>
</evidence>